<dbReference type="STRING" id="6277.A0A498RXC1"/>
<gene>
    <name evidence="1" type="ORF">NAV_LOCUS221</name>
</gene>
<dbReference type="Proteomes" id="UP000276991">
    <property type="component" value="Unassembled WGS sequence"/>
</dbReference>
<sequence length="148" mass="17445">MIVNERVAERCRTPDGTPDYMCAEKQYNLKRVANITDYKNYSTSADIWSLGVLILHMQLCVRMTQSGDGHLKQYLNDTMLNFDSSTRPTAKQILESYLIKKWCNENLEQDKNYLVKLFIYELDWQNRSKLDIDGYNYDACEAVRNFNF</sequence>
<evidence type="ECO:0000313" key="2">
    <source>
        <dbReference type="Proteomes" id="UP000276991"/>
    </source>
</evidence>
<proteinExistence type="predicted"/>
<dbReference type="Gene3D" id="1.10.510.10">
    <property type="entry name" value="Transferase(Phosphotransferase) domain 1"/>
    <property type="match status" value="1"/>
</dbReference>
<dbReference type="EMBL" id="UPTC01000013">
    <property type="protein sequence ID" value="VBB25391.1"/>
    <property type="molecule type" value="Genomic_DNA"/>
</dbReference>
<dbReference type="OrthoDB" id="10252171at2759"/>
<dbReference type="AlphaFoldDB" id="A0A498RXC1"/>
<dbReference type="InterPro" id="IPR011009">
    <property type="entry name" value="Kinase-like_dom_sf"/>
</dbReference>
<dbReference type="SUPFAM" id="SSF56112">
    <property type="entry name" value="Protein kinase-like (PK-like)"/>
    <property type="match status" value="1"/>
</dbReference>
<keyword evidence="2" id="KW-1185">Reference proteome</keyword>
<reference evidence="1 2" key="1">
    <citation type="submission" date="2018-08" db="EMBL/GenBank/DDBJ databases">
        <authorList>
            <person name="Laetsch R D."/>
            <person name="Stevens L."/>
            <person name="Kumar S."/>
            <person name="Blaxter L. M."/>
        </authorList>
    </citation>
    <scope>NUCLEOTIDE SEQUENCE [LARGE SCALE GENOMIC DNA]</scope>
</reference>
<name>A0A498RXC1_ACAVI</name>
<organism evidence="1 2">
    <name type="scientific">Acanthocheilonema viteae</name>
    <name type="common">Filarial nematode worm</name>
    <name type="synonym">Dipetalonema viteae</name>
    <dbReference type="NCBI Taxonomy" id="6277"/>
    <lineage>
        <taxon>Eukaryota</taxon>
        <taxon>Metazoa</taxon>
        <taxon>Ecdysozoa</taxon>
        <taxon>Nematoda</taxon>
        <taxon>Chromadorea</taxon>
        <taxon>Rhabditida</taxon>
        <taxon>Spirurina</taxon>
        <taxon>Spiruromorpha</taxon>
        <taxon>Filarioidea</taxon>
        <taxon>Onchocercidae</taxon>
        <taxon>Acanthocheilonema</taxon>
    </lineage>
</organism>
<protein>
    <recommendedName>
        <fullName evidence="3">Protein kinase domain-containing protein</fullName>
    </recommendedName>
</protein>
<evidence type="ECO:0008006" key="3">
    <source>
        <dbReference type="Google" id="ProtNLM"/>
    </source>
</evidence>
<evidence type="ECO:0000313" key="1">
    <source>
        <dbReference type="EMBL" id="VBB25391.1"/>
    </source>
</evidence>
<accession>A0A498RXC1</accession>